<evidence type="ECO:0000259" key="11">
    <source>
        <dbReference type="PROSITE" id="PS50222"/>
    </source>
</evidence>
<evidence type="ECO:0000256" key="1">
    <source>
        <dbReference type="ARBA" id="ARBA00004200"/>
    </source>
</evidence>
<keyword evidence="14" id="KW-1185">Reference proteome</keyword>
<dbReference type="Gene3D" id="1.10.238.10">
    <property type="entry name" value="EF-hand"/>
    <property type="match status" value="2"/>
</dbReference>
<dbReference type="Pfam" id="PF08356">
    <property type="entry name" value="EF_assoc_2"/>
    <property type="match status" value="1"/>
</dbReference>
<dbReference type="EMBL" id="LXWW01000175">
    <property type="protein sequence ID" value="OAO15085.1"/>
    <property type="molecule type" value="Genomic_DNA"/>
</dbReference>
<dbReference type="Gene3D" id="3.40.50.300">
    <property type="entry name" value="P-loop containing nucleotide triphosphate hydrolases"/>
    <property type="match status" value="2"/>
</dbReference>
<name>A0A196S7J1_BLAHN</name>
<keyword evidence="8" id="KW-0342">GTP-binding</keyword>
<evidence type="ECO:0000256" key="10">
    <source>
        <dbReference type="SAM" id="Phobius"/>
    </source>
</evidence>
<feature type="domain" description="EF-hand" evidence="11">
    <location>
        <begin position="299"/>
        <end position="334"/>
    </location>
</feature>
<dbReference type="Proteomes" id="UP000078348">
    <property type="component" value="Unassembled WGS sequence"/>
</dbReference>
<evidence type="ECO:0000313" key="12">
    <source>
        <dbReference type="EMBL" id="OAO12042.1"/>
    </source>
</evidence>
<dbReference type="STRING" id="478820.A0A196S7J1"/>
<accession>A0A196S7J1</accession>
<dbReference type="InterPro" id="IPR027417">
    <property type="entry name" value="P-loop_NTPase"/>
</dbReference>
<keyword evidence="5" id="KW-1000">Mitochondrion outer membrane</keyword>
<dbReference type="InterPro" id="IPR013567">
    <property type="entry name" value="EF_hand_assoc_2"/>
</dbReference>
<dbReference type="SMART" id="SM00174">
    <property type="entry name" value="RHO"/>
    <property type="match status" value="1"/>
</dbReference>
<dbReference type="AlphaFoldDB" id="A0A196S7J1"/>
<dbReference type="PANTHER" id="PTHR24072">
    <property type="entry name" value="RHO FAMILY GTPASE"/>
    <property type="match status" value="1"/>
</dbReference>
<comment type="subcellular location">
    <subcellularLocation>
        <location evidence="1">Mitochondrion outer membrane</location>
        <topology evidence="1">Single-pass type IV membrane protein</topology>
    </subcellularLocation>
</comment>
<evidence type="ECO:0000256" key="6">
    <source>
        <dbReference type="ARBA" id="ARBA00022989"/>
    </source>
</evidence>
<keyword evidence="7" id="KW-0496">Mitochondrion</keyword>
<dbReference type="InterPro" id="IPR011992">
    <property type="entry name" value="EF-hand-dom_pair"/>
</dbReference>
<sequence length="615" mass="69156">MKSDIRVVFIGDRKSGKTSLLSVIRDGTFPSECPPVVGEFSIPVDDVPSLSTIHLNDSSSEDHQNAAIESLVRIADVIVHVVDAADEDSKQSLFTHWIPFYRVIVPTTPVLVIANKVDSLLEEEKENLMAFFNRALSNYINIEVCIDCSAKTQQNCDKILLYAERFVVYPIAPLLDRITNALTGNASRALTYVFRYFNASHSRFWDDAELSTFHDHCFGFPLDEEQIANIKQLVHDDKASPSDPISEADFLKLMHLYLLHDHPEDVWTILRAMHFSDDLQFEGPQFIPEPGALYELSDEAKSFLTTLFNTFDSDHDGVLTKEDREELFFAHKDYPWSESAQGGCVFAFPEFPRNCEHDYSYGITIMNWICEWQLLVRTDLVRTISSLLLFGWKQEPSALLKRQGPAEEEWQEYGVLRHSVIHAFVFGCDGVGKSSLLQRFVHHPIPTSTVGLATVVGMTYHDPRRATVLCLTEVSEQAAAEVAKKQMALCDIACLVYDVTDSATFGYVREVMKILPDGCKVLFVGTKKDLLASEAASNAEVEAVVKRFGLEEPLLTSCAAEDKLFPVVFDCAIYPDICVLDKAKEKKSGAWWRLGAFSLVMGVVVGGLILWRRRN</sequence>
<reference evidence="12 14" key="1">
    <citation type="submission" date="2016-05" db="EMBL/GenBank/DDBJ databases">
        <title>Nuclear genome of Blastocystis sp. subtype 1 NandII.</title>
        <authorList>
            <person name="Gentekaki E."/>
            <person name="Curtis B."/>
            <person name="Stairs C."/>
            <person name="Eme L."/>
            <person name="Herman E."/>
            <person name="Klimes V."/>
            <person name="Arias M.C."/>
            <person name="Elias M."/>
            <person name="Hilliou F."/>
            <person name="Klute M."/>
            <person name="Malik S.-B."/>
            <person name="Pightling A."/>
            <person name="Rachubinski R."/>
            <person name="Salas D."/>
            <person name="Schlacht A."/>
            <person name="Suga H."/>
            <person name="Archibald J."/>
            <person name="Ball S.G."/>
            <person name="Clark G."/>
            <person name="Dacks J."/>
            <person name="Van Der Giezen M."/>
            <person name="Tsaousis A."/>
            <person name="Roger A."/>
        </authorList>
    </citation>
    <scope>NUCLEOTIDE SEQUENCE [LARGE SCALE GENOMIC DNA]</scope>
    <source>
        <strain evidence="14">ATCC 50177 / NandII</strain>
        <strain evidence="12">NandII</strain>
    </source>
</reference>
<keyword evidence="4" id="KW-0547">Nucleotide-binding</keyword>
<evidence type="ECO:0000256" key="3">
    <source>
        <dbReference type="ARBA" id="ARBA00022692"/>
    </source>
</evidence>
<keyword evidence="6 10" id="KW-1133">Transmembrane helix</keyword>
<dbReference type="SUPFAM" id="SSF47473">
    <property type="entry name" value="EF-hand"/>
    <property type="match status" value="1"/>
</dbReference>
<dbReference type="GO" id="GO:0005525">
    <property type="term" value="F:GTP binding"/>
    <property type="evidence" value="ECO:0007669"/>
    <property type="project" value="UniProtKB-KW"/>
</dbReference>
<dbReference type="EMBL" id="LXWW01000566">
    <property type="protein sequence ID" value="OAO12042.1"/>
    <property type="molecule type" value="Genomic_DNA"/>
</dbReference>
<dbReference type="InterPro" id="IPR003578">
    <property type="entry name" value="Small_GTPase_Rho"/>
</dbReference>
<evidence type="ECO:0000256" key="4">
    <source>
        <dbReference type="ARBA" id="ARBA00022741"/>
    </source>
</evidence>
<comment type="similarity">
    <text evidence="2">Belongs to the mitochondrial Rho GTPase family.</text>
</comment>
<organism evidence="12 14">
    <name type="scientific">Blastocystis sp. subtype 1 (strain ATCC 50177 / NandII)</name>
    <dbReference type="NCBI Taxonomy" id="478820"/>
    <lineage>
        <taxon>Eukaryota</taxon>
        <taxon>Sar</taxon>
        <taxon>Stramenopiles</taxon>
        <taxon>Bigyra</taxon>
        <taxon>Opalozoa</taxon>
        <taxon>Opalinata</taxon>
        <taxon>Blastocystidae</taxon>
        <taxon>Blastocystis</taxon>
    </lineage>
</organism>
<proteinExistence type="inferred from homology"/>
<keyword evidence="9 10" id="KW-0472">Membrane</keyword>
<dbReference type="PRINTS" id="PR00449">
    <property type="entry name" value="RASTRNSFRMNG"/>
</dbReference>
<evidence type="ECO:0000313" key="13">
    <source>
        <dbReference type="EMBL" id="OAO15085.1"/>
    </source>
</evidence>
<keyword evidence="3 10" id="KW-0812">Transmembrane</keyword>
<evidence type="ECO:0000256" key="8">
    <source>
        <dbReference type="ARBA" id="ARBA00023134"/>
    </source>
</evidence>
<dbReference type="SUPFAM" id="SSF52540">
    <property type="entry name" value="P-loop containing nucleoside triphosphate hydrolases"/>
    <property type="match status" value="2"/>
</dbReference>
<dbReference type="GO" id="GO:0005741">
    <property type="term" value="C:mitochondrial outer membrane"/>
    <property type="evidence" value="ECO:0007669"/>
    <property type="project" value="UniProtKB-SubCell"/>
</dbReference>
<evidence type="ECO:0000256" key="7">
    <source>
        <dbReference type="ARBA" id="ARBA00023128"/>
    </source>
</evidence>
<evidence type="ECO:0000256" key="9">
    <source>
        <dbReference type="ARBA" id="ARBA00023136"/>
    </source>
</evidence>
<dbReference type="PROSITE" id="PS50222">
    <property type="entry name" value="EF_HAND_2"/>
    <property type="match status" value="1"/>
</dbReference>
<evidence type="ECO:0000256" key="2">
    <source>
        <dbReference type="ARBA" id="ARBA00007981"/>
    </source>
</evidence>
<dbReference type="InterPro" id="IPR001806">
    <property type="entry name" value="Small_GTPase"/>
</dbReference>
<dbReference type="GO" id="GO:0003924">
    <property type="term" value="F:GTPase activity"/>
    <property type="evidence" value="ECO:0007669"/>
    <property type="project" value="InterPro"/>
</dbReference>
<gene>
    <name evidence="13" type="ORF">AV274_3213</name>
    <name evidence="12" type="ORF">AV274_6256</name>
</gene>
<feature type="transmembrane region" description="Helical" evidence="10">
    <location>
        <begin position="590"/>
        <end position="611"/>
    </location>
</feature>
<evidence type="ECO:0000313" key="14">
    <source>
        <dbReference type="Proteomes" id="UP000078348"/>
    </source>
</evidence>
<dbReference type="GO" id="GO:0007264">
    <property type="term" value="P:small GTPase-mediated signal transduction"/>
    <property type="evidence" value="ECO:0007669"/>
    <property type="project" value="InterPro"/>
</dbReference>
<dbReference type="GO" id="GO:0005509">
    <property type="term" value="F:calcium ion binding"/>
    <property type="evidence" value="ECO:0007669"/>
    <property type="project" value="InterPro"/>
</dbReference>
<protein>
    <submittedName>
        <fullName evidence="12">Miro2a</fullName>
    </submittedName>
</protein>
<dbReference type="OrthoDB" id="10020961at2759"/>
<evidence type="ECO:0000256" key="5">
    <source>
        <dbReference type="ARBA" id="ARBA00022787"/>
    </source>
</evidence>
<comment type="caution">
    <text evidence="12">The sequence shown here is derived from an EMBL/GenBank/DDBJ whole genome shotgun (WGS) entry which is preliminary data.</text>
</comment>
<dbReference type="InterPro" id="IPR002048">
    <property type="entry name" value="EF_hand_dom"/>
</dbReference>
<dbReference type="Pfam" id="PF00071">
    <property type="entry name" value="Ras"/>
    <property type="match status" value="2"/>
</dbReference>